<dbReference type="InterPro" id="IPR040758">
    <property type="entry name" value="PrmC_N"/>
</dbReference>
<evidence type="ECO:0000259" key="1">
    <source>
        <dbReference type="Pfam" id="PF17827"/>
    </source>
</evidence>
<sequence length="122" mass="13934">MPTNNEPWTVLKLLDWTRGHFEQAGVESPRLCAEVLLAHCLNRPRVQLYARFDYHPTPAELAQYRQLVRRTAEGEPVAYLVGQKEFYSLEILVTPDVLIPRPETEMLVDQAVAHLRSLPGKG</sequence>
<dbReference type="Gene3D" id="3.40.50.150">
    <property type="entry name" value="Vaccinia Virus protein VP39"/>
    <property type="match status" value="1"/>
</dbReference>
<reference evidence="2" key="1">
    <citation type="journal article" date="2014" name="Front. Microbiol.">
        <title>High frequency of phylogenetically diverse reductive dehalogenase-homologous genes in deep subseafloor sedimentary metagenomes.</title>
        <authorList>
            <person name="Kawai M."/>
            <person name="Futagami T."/>
            <person name="Toyoda A."/>
            <person name="Takaki Y."/>
            <person name="Nishi S."/>
            <person name="Hori S."/>
            <person name="Arai W."/>
            <person name="Tsubouchi T."/>
            <person name="Morono Y."/>
            <person name="Uchiyama I."/>
            <person name="Ito T."/>
            <person name="Fujiyama A."/>
            <person name="Inagaki F."/>
            <person name="Takami H."/>
        </authorList>
    </citation>
    <scope>NUCLEOTIDE SEQUENCE</scope>
    <source>
        <strain evidence="2">Expedition CK06-06</strain>
    </source>
</reference>
<organism evidence="2">
    <name type="scientific">marine sediment metagenome</name>
    <dbReference type="NCBI Taxonomy" id="412755"/>
    <lineage>
        <taxon>unclassified sequences</taxon>
        <taxon>metagenomes</taxon>
        <taxon>ecological metagenomes</taxon>
    </lineage>
</organism>
<accession>X0WM75</accession>
<gene>
    <name evidence="2" type="ORF">S01H1_35919</name>
</gene>
<protein>
    <recommendedName>
        <fullName evidence="1">Release factor glutamine methyltransferase N-terminal domain-containing protein</fullName>
    </recommendedName>
</protein>
<dbReference type="Pfam" id="PF17827">
    <property type="entry name" value="PrmC_N"/>
    <property type="match status" value="1"/>
</dbReference>
<dbReference type="PANTHER" id="PTHR18895:SF74">
    <property type="entry name" value="MTRF1L RELEASE FACTOR GLUTAMINE METHYLTRANSFERASE"/>
    <property type="match status" value="1"/>
</dbReference>
<comment type="caution">
    <text evidence="2">The sequence shown here is derived from an EMBL/GenBank/DDBJ whole genome shotgun (WGS) entry which is preliminary data.</text>
</comment>
<dbReference type="InterPro" id="IPR050320">
    <property type="entry name" value="N5-glutamine_MTase"/>
</dbReference>
<feature type="non-terminal residue" evidence="2">
    <location>
        <position position="122"/>
    </location>
</feature>
<dbReference type="PANTHER" id="PTHR18895">
    <property type="entry name" value="HEMK METHYLTRANSFERASE"/>
    <property type="match status" value="1"/>
</dbReference>
<dbReference type="AlphaFoldDB" id="X0WM75"/>
<dbReference type="SUPFAM" id="SSF53335">
    <property type="entry name" value="S-adenosyl-L-methionine-dependent methyltransferases"/>
    <property type="match status" value="1"/>
</dbReference>
<feature type="domain" description="Release factor glutamine methyltransferase N-terminal" evidence="1">
    <location>
        <begin position="13"/>
        <end position="82"/>
    </location>
</feature>
<evidence type="ECO:0000313" key="2">
    <source>
        <dbReference type="EMBL" id="GAG13806.1"/>
    </source>
</evidence>
<name>X0WM75_9ZZZZ</name>
<dbReference type="InterPro" id="IPR029063">
    <property type="entry name" value="SAM-dependent_MTases_sf"/>
</dbReference>
<dbReference type="Gene3D" id="1.10.8.10">
    <property type="entry name" value="DNA helicase RuvA subunit, C-terminal domain"/>
    <property type="match status" value="1"/>
</dbReference>
<proteinExistence type="predicted"/>
<dbReference type="EMBL" id="BARS01022469">
    <property type="protein sequence ID" value="GAG13806.1"/>
    <property type="molecule type" value="Genomic_DNA"/>
</dbReference>